<dbReference type="Proteomes" id="UP001358586">
    <property type="component" value="Chromosome 1"/>
</dbReference>
<accession>A0ABR0R1X8</accession>
<keyword evidence="2" id="KW-1185">Reference proteome</keyword>
<name>A0ABR0R1X8_GOSAR</name>
<comment type="caution">
    <text evidence="1">The sequence shown here is derived from an EMBL/GenBank/DDBJ whole genome shotgun (WGS) entry which is preliminary data.</text>
</comment>
<organism evidence="1 2">
    <name type="scientific">Gossypium arboreum</name>
    <name type="common">Tree cotton</name>
    <name type="synonym">Gossypium nanking</name>
    <dbReference type="NCBI Taxonomy" id="29729"/>
    <lineage>
        <taxon>Eukaryota</taxon>
        <taxon>Viridiplantae</taxon>
        <taxon>Streptophyta</taxon>
        <taxon>Embryophyta</taxon>
        <taxon>Tracheophyta</taxon>
        <taxon>Spermatophyta</taxon>
        <taxon>Magnoliopsida</taxon>
        <taxon>eudicotyledons</taxon>
        <taxon>Gunneridae</taxon>
        <taxon>Pentapetalae</taxon>
        <taxon>rosids</taxon>
        <taxon>malvids</taxon>
        <taxon>Malvales</taxon>
        <taxon>Malvaceae</taxon>
        <taxon>Malvoideae</taxon>
        <taxon>Gossypium</taxon>
    </lineage>
</organism>
<reference evidence="1 2" key="1">
    <citation type="submission" date="2023-03" db="EMBL/GenBank/DDBJ databases">
        <title>WGS of Gossypium arboreum.</title>
        <authorList>
            <person name="Yu D."/>
        </authorList>
    </citation>
    <scope>NUCLEOTIDE SEQUENCE [LARGE SCALE GENOMIC DNA]</scope>
    <source>
        <tissue evidence="1">Leaf</tissue>
    </source>
</reference>
<proteinExistence type="predicted"/>
<sequence length="50" mass="5835">MFGAQDILVQQFDTTSLMNAHQKPDTQFKDYMITLMSYFAEVVDNEENLD</sequence>
<evidence type="ECO:0000313" key="1">
    <source>
        <dbReference type="EMBL" id="KAK5845521.1"/>
    </source>
</evidence>
<gene>
    <name evidence="1" type="ORF">PVK06_001712</name>
</gene>
<dbReference type="EMBL" id="JARKNE010000001">
    <property type="protein sequence ID" value="KAK5845521.1"/>
    <property type="molecule type" value="Genomic_DNA"/>
</dbReference>
<evidence type="ECO:0000313" key="2">
    <source>
        <dbReference type="Proteomes" id="UP001358586"/>
    </source>
</evidence>
<protein>
    <submittedName>
        <fullName evidence="1">Uncharacterized protein</fullName>
    </submittedName>
</protein>